<feature type="binding site" evidence="7">
    <location>
        <position position="246"/>
    </location>
    <ligand>
        <name>Fe(3+)</name>
        <dbReference type="ChEBI" id="CHEBI:29034"/>
    </ligand>
</feature>
<keyword evidence="4 7" id="KW-0369">Histidine metabolism</keyword>
<evidence type="ECO:0000256" key="2">
    <source>
        <dbReference type="ARBA" id="ARBA00022723"/>
    </source>
</evidence>
<dbReference type="FunFam" id="3.20.20.140:FF:000007">
    <property type="entry name" value="Imidazolonepropionase"/>
    <property type="match status" value="1"/>
</dbReference>
<dbReference type="InterPro" id="IPR005920">
    <property type="entry name" value="HutI"/>
</dbReference>
<keyword evidence="6 7" id="KW-0408">Iron</keyword>
<reference evidence="9 10" key="1">
    <citation type="submission" date="2017-06" db="EMBL/GenBank/DDBJ databases">
        <authorList>
            <person name="Kim H.J."/>
            <person name="Triplett B.A."/>
        </authorList>
    </citation>
    <scope>NUCLEOTIDE SEQUENCE [LARGE SCALE GENOMIC DNA]</scope>
    <source>
        <strain evidence="9 10">DSM 25597</strain>
    </source>
</reference>
<feature type="domain" description="Amidohydrolase-related" evidence="8">
    <location>
        <begin position="154"/>
        <end position="408"/>
    </location>
</feature>
<keyword evidence="5 7" id="KW-0862">Zinc</keyword>
<comment type="subcellular location">
    <subcellularLocation>
        <location evidence="7">Cytoplasm</location>
    </subcellularLocation>
</comment>
<dbReference type="SUPFAM" id="SSF51556">
    <property type="entry name" value="Metallo-dependent hydrolases"/>
    <property type="match status" value="1"/>
</dbReference>
<dbReference type="PANTHER" id="PTHR42752:SF1">
    <property type="entry name" value="IMIDAZOLONEPROPIONASE-RELATED"/>
    <property type="match status" value="1"/>
</dbReference>
<dbReference type="EMBL" id="FZNY01000003">
    <property type="protein sequence ID" value="SNR79601.1"/>
    <property type="molecule type" value="Genomic_DNA"/>
</dbReference>
<feature type="binding site" evidence="7">
    <location>
        <position position="324"/>
    </location>
    <ligand>
        <name>N-formimidoyl-L-glutamate</name>
        <dbReference type="ChEBI" id="CHEBI:58928"/>
    </ligand>
</feature>
<feature type="binding site" evidence="7">
    <location>
        <position position="148"/>
    </location>
    <ligand>
        <name>N-formimidoyl-L-glutamate</name>
        <dbReference type="ChEBI" id="CHEBI:58928"/>
    </ligand>
</feature>
<evidence type="ECO:0000256" key="6">
    <source>
        <dbReference type="ARBA" id="ARBA00023004"/>
    </source>
</evidence>
<dbReference type="SUPFAM" id="SSF51338">
    <property type="entry name" value="Composite domain of metallo-dependent hydrolases"/>
    <property type="match status" value="1"/>
</dbReference>
<dbReference type="RefSeq" id="WP_089371367.1">
    <property type="nucleotide sequence ID" value="NZ_BMEP01000001.1"/>
</dbReference>
<dbReference type="PANTHER" id="PTHR42752">
    <property type="entry name" value="IMIDAZOLONEPROPIONASE"/>
    <property type="match status" value="1"/>
</dbReference>
<dbReference type="Proteomes" id="UP000198379">
    <property type="component" value="Unassembled WGS sequence"/>
</dbReference>
<feature type="binding site" evidence="7">
    <location>
        <position position="246"/>
    </location>
    <ligand>
        <name>Zn(2+)</name>
        <dbReference type="ChEBI" id="CHEBI:29105"/>
    </ligand>
</feature>
<dbReference type="InterPro" id="IPR011059">
    <property type="entry name" value="Metal-dep_hydrolase_composite"/>
</dbReference>
<feature type="binding site" evidence="7">
    <location>
        <position position="325"/>
    </location>
    <ligand>
        <name>4-imidazolone-5-propanoate</name>
        <dbReference type="ChEBI" id="CHEBI:77893"/>
    </ligand>
</feature>
<accession>A0A238Z9J6</accession>
<dbReference type="InterPro" id="IPR006680">
    <property type="entry name" value="Amidohydro-rel"/>
</dbReference>
<dbReference type="Gene3D" id="3.20.20.140">
    <property type="entry name" value="Metal-dependent hydrolases"/>
    <property type="match status" value="1"/>
</dbReference>
<evidence type="ECO:0000256" key="1">
    <source>
        <dbReference type="ARBA" id="ARBA00012864"/>
    </source>
</evidence>
<dbReference type="HAMAP" id="MF_00372">
    <property type="entry name" value="HutI"/>
    <property type="match status" value="1"/>
</dbReference>
<feature type="binding site" evidence="7">
    <location>
        <position position="76"/>
    </location>
    <ligand>
        <name>Zn(2+)</name>
        <dbReference type="ChEBI" id="CHEBI:29105"/>
    </ligand>
</feature>
<keyword evidence="2 7" id="KW-0479">Metal-binding</keyword>
<dbReference type="GO" id="GO:0019557">
    <property type="term" value="P:L-histidine catabolic process to glutamate and formate"/>
    <property type="evidence" value="ECO:0007669"/>
    <property type="project" value="UniProtKB-UniPathway"/>
</dbReference>
<keyword evidence="7" id="KW-0963">Cytoplasm</keyword>
<feature type="binding site" evidence="7">
    <location>
        <position position="320"/>
    </location>
    <ligand>
        <name>Fe(3+)</name>
        <dbReference type="ChEBI" id="CHEBI:29034"/>
    </ligand>
</feature>
<keyword evidence="10" id="KW-1185">Reference proteome</keyword>
<gene>
    <name evidence="7" type="primary">hutI</name>
    <name evidence="9" type="ORF">SAMN06265376_10328</name>
</gene>
<evidence type="ECO:0000256" key="3">
    <source>
        <dbReference type="ARBA" id="ARBA00022801"/>
    </source>
</evidence>
<comment type="cofactor">
    <cofactor evidence="7">
        <name>Zn(2+)</name>
        <dbReference type="ChEBI" id="CHEBI:29105"/>
    </cofactor>
    <cofactor evidence="7">
        <name>Fe(3+)</name>
        <dbReference type="ChEBI" id="CHEBI:29034"/>
    </cofactor>
    <text evidence="7">Binds 1 zinc or iron ion per subunit.</text>
</comment>
<dbReference type="GO" id="GO:0005737">
    <property type="term" value="C:cytoplasm"/>
    <property type="evidence" value="ECO:0007669"/>
    <property type="project" value="UniProtKB-SubCell"/>
</dbReference>
<protein>
    <recommendedName>
        <fullName evidence="1 7">Imidazolonepropionase</fullName>
        <ecNumber evidence="1 7">3.5.2.7</ecNumber>
    </recommendedName>
    <alternativeName>
        <fullName evidence="7">Imidazolone-5-propionate hydrolase</fullName>
    </alternativeName>
</protein>
<dbReference type="EC" id="3.5.2.7" evidence="1 7"/>
<dbReference type="Pfam" id="PF01979">
    <property type="entry name" value="Amidohydro_1"/>
    <property type="match status" value="1"/>
</dbReference>
<organism evidence="9 10">
    <name type="scientific">Dokdonia pacifica</name>
    <dbReference type="NCBI Taxonomy" id="1627892"/>
    <lineage>
        <taxon>Bacteria</taxon>
        <taxon>Pseudomonadati</taxon>
        <taxon>Bacteroidota</taxon>
        <taxon>Flavobacteriia</taxon>
        <taxon>Flavobacteriales</taxon>
        <taxon>Flavobacteriaceae</taxon>
        <taxon>Dokdonia</taxon>
    </lineage>
</organism>
<keyword evidence="3 7" id="KW-0378">Hydrolase</keyword>
<evidence type="ECO:0000256" key="4">
    <source>
        <dbReference type="ARBA" id="ARBA00022808"/>
    </source>
</evidence>
<feature type="binding site" evidence="7">
    <location>
        <position position="320"/>
    </location>
    <ligand>
        <name>Zn(2+)</name>
        <dbReference type="ChEBI" id="CHEBI:29105"/>
    </ligand>
</feature>
<evidence type="ECO:0000313" key="10">
    <source>
        <dbReference type="Proteomes" id="UP000198379"/>
    </source>
</evidence>
<comment type="similarity">
    <text evidence="7">Belongs to the metallo-dependent hydrolases superfamily. HutI family.</text>
</comment>
<comment type="pathway">
    <text evidence="7">Amino-acid degradation; L-histidine degradation into L-glutamate; N-formimidoyl-L-glutamate from L-histidine: step 3/3.</text>
</comment>
<name>A0A238Z9J6_9FLAO</name>
<dbReference type="GO" id="GO:0050480">
    <property type="term" value="F:imidazolonepropionase activity"/>
    <property type="evidence" value="ECO:0007669"/>
    <property type="project" value="UniProtKB-UniRule"/>
</dbReference>
<proteinExistence type="inferred from homology"/>
<dbReference type="OrthoDB" id="9776455at2"/>
<dbReference type="GO" id="GO:0019556">
    <property type="term" value="P:L-histidine catabolic process to glutamate and formamide"/>
    <property type="evidence" value="ECO:0007669"/>
    <property type="project" value="UniProtKB-UniRule"/>
</dbReference>
<feature type="binding site" evidence="7">
    <location>
        <position position="78"/>
    </location>
    <ligand>
        <name>Fe(3+)</name>
        <dbReference type="ChEBI" id="CHEBI:29034"/>
    </ligand>
</feature>
<feature type="binding site" evidence="7">
    <location>
        <position position="249"/>
    </location>
    <ligand>
        <name>4-imidazolone-5-propanoate</name>
        <dbReference type="ChEBI" id="CHEBI:77893"/>
    </ligand>
</feature>
<sequence>MKLITNIHQLLVTGEYKAPVRGKAMSQMPYISNAYLLIKEDRIHDYGAMQDIPAITNVEIIDATGKIVLPMWCDSHTHLVYATGREDEFVDRINGLSYEEIAKRGGGILNSVARLRAMSEDALFEDATKRLEHLISLGTGAIEIKSGYGLSVAAEKKMLSVIARLKTHFDIPIKATLLGAHAIPTEYKDDRKAYIQLIIKEMIPAFAKDNLCDFIDVFCESGYFTVAEMEAILEAGKAHGLRPKVHVNQFNAIGGIAAAVKYDALSVDHLEELVTEDIDALKGSNTIPVALPGCSFFLSIPYTPARQLIDAGLPLAIATDYNPGSAPSGNMNFVVAQACIQLNMTPEEAITAATINGAFAMDIASETGSITKGKKANLIITTPQKSYNTIPYRFGHHQIEQLILNGKRL</sequence>
<dbReference type="GO" id="GO:0005506">
    <property type="term" value="F:iron ion binding"/>
    <property type="evidence" value="ECO:0007669"/>
    <property type="project" value="UniProtKB-UniRule"/>
</dbReference>
<dbReference type="GO" id="GO:0008270">
    <property type="term" value="F:zinc ion binding"/>
    <property type="evidence" value="ECO:0007669"/>
    <property type="project" value="UniProtKB-UniRule"/>
</dbReference>
<evidence type="ECO:0000313" key="9">
    <source>
        <dbReference type="EMBL" id="SNR79601.1"/>
    </source>
</evidence>
<dbReference type="Gene3D" id="2.30.40.10">
    <property type="entry name" value="Urease, subunit C, domain 1"/>
    <property type="match status" value="1"/>
</dbReference>
<comment type="catalytic activity">
    <reaction evidence="7">
        <text>4-imidazolone-5-propanoate + H2O = N-formimidoyl-L-glutamate</text>
        <dbReference type="Rhea" id="RHEA:23660"/>
        <dbReference type="ChEBI" id="CHEBI:15377"/>
        <dbReference type="ChEBI" id="CHEBI:58928"/>
        <dbReference type="ChEBI" id="CHEBI:77893"/>
        <dbReference type="EC" id="3.5.2.7"/>
    </reaction>
</comment>
<feature type="binding site" evidence="7">
    <location>
        <position position="85"/>
    </location>
    <ligand>
        <name>4-imidazolone-5-propanoate</name>
        <dbReference type="ChEBI" id="CHEBI:77893"/>
    </ligand>
</feature>
<feature type="binding site" evidence="7">
    <location>
        <position position="76"/>
    </location>
    <ligand>
        <name>Fe(3+)</name>
        <dbReference type="ChEBI" id="CHEBI:29034"/>
    </ligand>
</feature>
<feature type="binding site" evidence="7">
    <location>
        <position position="181"/>
    </location>
    <ligand>
        <name>4-imidazolone-5-propanoate</name>
        <dbReference type="ChEBI" id="CHEBI:77893"/>
    </ligand>
</feature>
<dbReference type="InterPro" id="IPR032466">
    <property type="entry name" value="Metal_Hydrolase"/>
</dbReference>
<dbReference type="NCBIfam" id="TIGR01224">
    <property type="entry name" value="hutI"/>
    <property type="match status" value="1"/>
</dbReference>
<feature type="binding site" evidence="7">
    <location>
        <position position="148"/>
    </location>
    <ligand>
        <name>4-imidazolone-5-propanoate</name>
        <dbReference type="ChEBI" id="CHEBI:77893"/>
    </ligand>
</feature>
<evidence type="ECO:0000256" key="5">
    <source>
        <dbReference type="ARBA" id="ARBA00022833"/>
    </source>
</evidence>
<evidence type="ECO:0000259" key="8">
    <source>
        <dbReference type="Pfam" id="PF01979"/>
    </source>
</evidence>
<evidence type="ECO:0000256" key="7">
    <source>
        <dbReference type="HAMAP-Rule" id="MF_00372"/>
    </source>
</evidence>
<dbReference type="AlphaFoldDB" id="A0A238Z9J6"/>
<comment type="function">
    <text evidence="7">Catalyzes the hydrolytic cleavage of the carbon-nitrogen bond in imidazolone-5-propanoate to yield N-formimidoyl-L-glutamate. It is the third step in the universal histidine degradation pathway.</text>
</comment>
<feature type="binding site" evidence="7">
    <location>
        <position position="322"/>
    </location>
    <ligand>
        <name>N-formimidoyl-L-glutamate</name>
        <dbReference type="ChEBI" id="CHEBI:58928"/>
    </ligand>
</feature>
<dbReference type="UniPathway" id="UPA00379">
    <property type="reaction ID" value="UER00551"/>
</dbReference>
<feature type="binding site" evidence="7">
    <location>
        <position position="78"/>
    </location>
    <ligand>
        <name>Zn(2+)</name>
        <dbReference type="ChEBI" id="CHEBI:29105"/>
    </ligand>
</feature>